<dbReference type="PANTHER" id="PTHR24133:SF40">
    <property type="entry name" value="ANKYRIN REPEAT DOMAIN 44"/>
    <property type="match status" value="1"/>
</dbReference>
<reference evidence="1" key="1">
    <citation type="submission" date="2023-06" db="EMBL/GenBank/DDBJ databases">
        <title>Genome-scale phylogeny and comparative genomics of the fungal order Sordariales.</title>
        <authorList>
            <consortium name="Lawrence Berkeley National Laboratory"/>
            <person name="Hensen N."/>
            <person name="Bonometti L."/>
            <person name="Westerberg I."/>
            <person name="Brannstrom I.O."/>
            <person name="Guillou S."/>
            <person name="Cros-Aarteil S."/>
            <person name="Calhoun S."/>
            <person name="Haridas S."/>
            <person name="Kuo A."/>
            <person name="Mondo S."/>
            <person name="Pangilinan J."/>
            <person name="Riley R."/>
            <person name="Labutti K."/>
            <person name="Andreopoulos B."/>
            <person name="Lipzen A."/>
            <person name="Chen C."/>
            <person name="Yanf M."/>
            <person name="Daum C."/>
            <person name="Ng V."/>
            <person name="Clum A."/>
            <person name="Steindorff A."/>
            <person name="Ohm R."/>
            <person name="Martin F."/>
            <person name="Silar P."/>
            <person name="Natvig D."/>
            <person name="Lalanne C."/>
            <person name="Gautier V."/>
            <person name="Ament-Velasquez S.L."/>
            <person name="Kruys A."/>
            <person name="Hutchinson M.I."/>
            <person name="Powell A.J."/>
            <person name="Barry K."/>
            <person name="Miller A.N."/>
            <person name="Grigoriev I.V."/>
            <person name="Debuchy R."/>
            <person name="Gladieux P."/>
            <person name="Thoren M.H."/>
            <person name="Johannesson H."/>
        </authorList>
    </citation>
    <scope>NUCLEOTIDE SEQUENCE</scope>
    <source>
        <strain evidence="1">SMH2532-1</strain>
    </source>
</reference>
<organism evidence="1 2">
    <name type="scientific">Cercophora newfieldiana</name>
    <dbReference type="NCBI Taxonomy" id="92897"/>
    <lineage>
        <taxon>Eukaryota</taxon>
        <taxon>Fungi</taxon>
        <taxon>Dikarya</taxon>
        <taxon>Ascomycota</taxon>
        <taxon>Pezizomycotina</taxon>
        <taxon>Sordariomycetes</taxon>
        <taxon>Sordariomycetidae</taxon>
        <taxon>Sordariales</taxon>
        <taxon>Lasiosphaeriaceae</taxon>
        <taxon>Cercophora</taxon>
    </lineage>
</organism>
<dbReference type="Gene3D" id="1.25.40.20">
    <property type="entry name" value="Ankyrin repeat-containing domain"/>
    <property type="match status" value="1"/>
</dbReference>
<dbReference type="InterPro" id="IPR052391">
    <property type="entry name" value="E3_Ligase-Neurotoxin"/>
</dbReference>
<dbReference type="AlphaFoldDB" id="A0AA40CSV1"/>
<dbReference type="InterPro" id="IPR002110">
    <property type="entry name" value="Ankyrin_rpt"/>
</dbReference>
<accession>A0AA40CSV1</accession>
<dbReference type="PANTHER" id="PTHR24133">
    <property type="entry name" value="ANKYRIN DOMAIN-CONTAINING"/>
    <property type="match status" value="1"/>
</dbReference>
<protein>
    <submittedName>
        <fullName evidence="1">Ankyrin repeat-containing domain protein</fullName>
    </submittedName>
</protein>
<dbReference type="Pfam" id="PF12796">
    <property type="entry name" value="Ank_2"/>
    <property type="match status" value="1"/>
</dbReference>
<dbReference type="Proteomes" id="UP001174936">
    <property type="component" value="Unassembled WGS sequence"/>
</dbReference>
<comment type="caution">
    <text evidence="1">The sequence shown here is derived from an EMBL/GenBank/DDBJ whole genome shotgun (WGS) entry which is preliminary data.</text>
</comment>
<dbReference type="EMBL" id="JAULSV010000003">
    <property type="protein sequence ID" value="KAK0648143.1"/>
    <property type="molecule type" value="Genomic_DNA"/>
</dbReference>
<evidence type="ECO:0000313" key="1">
    <source>
        <dbReference type="EMBL" id="KAK0648143.1"/>
    </source>
</evidence>
<proteinExistence type="predicted"/>
<gene>
    <name evidence="1" type="ORF">B0T16DRAFT_455639</name>
</gene>
<dbReference type="SUPFAM" id="SSF48403">
    <property type="entry name" value="Ankyrin repeat"/>
    <property type="match status" value="1"/>
</dbReference>
<dbReference type="SMART" id="SM00248">
    <property type="entry name" value="ANK"/>
    <property type="match status" value="3"/>
</dbReference>
<evidence type="ECO:0000313" key="2">
    <source>
        <dbReference type="Proteomes" id="UP001174936"/>
    </source>
</evidence>
<dbReference type="InterPro" id="IPR036770">
    <property type="entry name" value="Ankyrin_rpt-contain_sf"/>
</dbReference>
<sequence>MAEAGNLAMVRYSLDKGGKPYNGLYLEVPLAKAVTAFGYDVVDLLLERGADPNKYERRGRTLLTVAVRTGSMVMMRKLVDAGLKVRDPQVWPNLDADERALRQAVKMEHRAMVELLLDTGAGPESGRASVLRTAERLGLESMADLLRSRGITRTATEVDPAKEAA</sequence>
<keyword evidence="2" id="KW-1185">Reference proteome</keyword>
<name>A0AA40CSV1_9PEZI</name>